<dbReference type="Proteomes" id="UP000535406">
    <property type="component" value="Unassembled WGS sequence"/>
</dbReference>
<proteinExistence type="predicted"/>
<keyword evidence="1" id="KW-0732">Signal</keyword>
<feature type="signal peptide" evidence="1">
    <location>
        <begin position="1"/>
        <end position="37"/>
    </location>
</feature>
<gene>
    <name evidence="3" type="ORF">HNQ66_003900</name>
</gene>
<reference evidence="3 4" key="1">
    <citation type="submission" date="2020-08" db="EMBL/GenBank/DDBJ databases">
        <title>Genomic Encyclopedia of Type Strains, Phase IV (KMG-IV): sequencing the most valuable type-strain genomes for metagenomic binning, comparative biology and taxonomic classification.</title>
        <authorList>
            <person name="Goeker M."/>
        </authorList>
    </citation>
    <scope>NUCLEOTIDE SEQUENCE [LARGE SCALE GENOMIC DNA]</scope>
    <source>
        <strain evidence="3 4">DSM 21319</strain>
    </source>
</reference>
<dbReference type="PIRSF" id="PIRSF031900">
    <property type="entry name" value="UCP031900"/>
    <property type="match status" value="1"/>
</dbReference>
<dbReference type="InterPro" id="IPR014567">
    <property type="entry name" value="UCP031900"/>
</dbReference>
<evidence type="ECO:0000259" key="2">
    <source>
        <dbReference type="Pfam" id="PF13449"/>
    </source>
</evidence>
<feature type="chain" id="PRO_5031428378" description="Phytase-like domain-containing protein" evidence="1">
    <location>
        <begin position="38"/>
        <end position="348"/>
    </location>
</feature>
<feature type="domain" description="Phytase-like" evidence="2">
    <location>
        <begin position="80"/>
        <end position="331"/>
    </location>
</feature>
<evidence type="ECO:0000313" key="3">
    <source>
        <dbReference type="EMBL" id="MBB5044475.1"/>
    </source>
</evidence>
<protein>
    <recommendedName>
        <fullName evidence="2">Phytase-like domain-containing protein</fullName>
    </recommendedName>
</protein>
<evidence type="ECO:0000256" key="1">
    <source>
        <dbReference type="SAM" id="SignalP"/>
    </source>
</evidence>
<dbReference type="EMBL" id="JACHIK010000017">
    <property type="protein sequence ID" value="MBB5044475.1"/>
    <property type="molecule type" value="Genomic_DNA"/>
</dbReference>
<organism evidence="3 4">
    <name type="scientific">Shinella fusca</name>
    <dbReference type="NCBI Taxonomy" id="544480"/>
    <lineage>
        <taxon>Bacteria</taxon>
        <taxon>Pseudomonadati</taxon>
        <taxon>Pseudomonadota</taxon>
        <taxon>Alphaproteobacteria</taxon>
        <taxon>Hyphomicrobiales</taxon>
        <taxon>Rhizobiaceae</taxon>
        <taxon>Shinella</taxon>
    </lineage>
</organism>
<dbReference type="RefSeq" id="WP_343059567.1">
    <property type="nucleotide sequence ID" value="NZ_JACHIK010000017.1"/>
</dbReference>
<dbReference type="AlphaFoldDB" id="A0A7W7YYE4"/>
<sequence>MQAERPPLGGRAGFRRRLALLALSAALCLPALRPAMAEAIQDIPVSNRAFPHFVLGSDRRVFGKLEFLGGISYSSSNPLLGAVSAIRFREDRQHFVAVLDTGHWLTGSVERGADGLLSGLADLGIRSMFDRNGEDENVKYRMDAEGLAIAGGELLVSFEVFHRIDAYPDPGFMESRPVRQLPLPFDRRELRANRGMETLTMSPAAGPLDAVPVAVTERSLDRDGNVFAAVLDGPRAGLFAVKRTDPWDITDGAFLPNGDLLLLERRFRLSDGMGMRIRRIDGQTIRPGAVVDGDVLIDADMSEQIDNMEGMDVVAMGPDDIRIIVVSDDNHSILQRNLMLEFRLLPDR</sequence>
<accession>A0A7W7YYE4</accession>
<dbReference type="InterPro" id="IPR027372">
    <property type="entry name" value="Phytase-like_dom"/>
</dbReference>
<name>A0A7W7YYE4_9HYPH</name>
<dbReference type="Pfam" id="PF13449">
    <property type="entry name" value="Phytase-like"/>
    <property type="match status" value="1"/>
</dbReference>
<comment type="caution">
    <text evidence="3">The sequence shown here is derived from an EMBL/GenBank/DDBJ whole genome shotgun (WGS) entry which is preliminary data.</text>
</comment>
<keyword evidence="4" id="KW-1185">Reference proteome</keyword>
<evidence type="ECO:0000313" key="4">
    <source>
        <dbReference type="Proteomes" id="UP000535406"/>
    </source>
</evidence>